<evidence type="ECO:0000313" key="3">
    <source>
        <dbReference type="Proteomes" id="UP000038045"/>
    </source>
</evidence>
<evidence type="ECO:0000256" key="2">
    <source>
        <dbReference type="SAM" id="Phobius"/>
    </source>
</evidence>
<feature type="transmembrane region" description="Helical" evidence="2">
    <location>
        <begin position="102"/>
        <end position="123"/>
    </location>
</feature>
<evidence type="ECO:0000313" key="4">
    <source>
        <dbReference type="WBParaSite" id="PTRK_0001614200.1"/>
    </source>
</evidence>
<sequence length="265" mass="29497">MVILQSSTNLTLLLNNETIKSTTVSPLVELNVTNSKDAIHFCQKQLKMSKTACCNFVKLINDTNRFPFCNFSSLETQTNTLNNSHHKPVYLDYPNEVHEDHVTFIFGIALLISIAGLCTFIMSKLTRPNMFGRVPITYMTNTPQTNDCSYLMWLPYCNYRGSSMLFYLRGVTCGNGRSDISANNSASVSIVSQSSINFLPSYQSAASCSTSSPMTASTMISPISLPPPPAYEENIEDRMPVNTSFSRSLRGYNSNEMPLLGKRNN</sequence>
<evidence type="ECO:0000256" key="1">
    <source>
        <dbReference type="SAM" id="MobiDB-lite"/>
    </source>
</evidence>
<dbReference type="Proteomes" id="UP000038045">
    <property type="component" value="Unplaced"/>
</dbReference>
<protein>
    <submittedName>
        <fullName evidence="4">CX domain-containing protein</fullName>
    </submittedName>
</protein>
<dbReference type="WBParaSite" id="PTRK_0001614200.1">
    <property type="protein sequence ID" value="PTRK_0001614200.1"/>
    <property type="gene ID" value="PTRK_0001614200"/>
</dbReference>
<keyword evidence="2" id="KW-0472">Membrane</keyword>
<dbReference type="AlphaFoldDB" id="A0A0N5A3D6"/>
<feature type="region of interest" description="Disordered" evidence="1">
    <location>
        <begin position="245"/>
        <end position="265"/>
    </location>
</feature>
<name>A0A0N5A3D6_PARTI</name>
<keyword evidence="2" id="KW-0812">Transmembrane</keyword>
<keyword evidence="2" id="KW-1133">Transmembrane helix</keyword>
<feature type="compositionally biased region" description="Polar residues" evidence="1">
    <location>
        <begin position="245"/>
        <end position="256"/>
    </location>
</feature>
<organism evidence="3 4">
    <name type="scientific">Parastrongyloides trichosuri</name>
    <name type="common">Possum-specific nematode worm</name>
    <dbReference type="NCBI Taxonomy" id="131310"/>
    <lineage>
        <taxon>Eukaryota</taxon>
        <taxon>Metazoa</taxon>
        <taxon>Ecdysozoa</taxon>
        <taxon>Nematoda</taxon>
        <taxon>Chromadorea</taxon>
        <taxon>Rhabditida</taxon>
        <taxon>Tylenchina</taxon>
        <taxon>Panagrolaimomorpha</taxon>
        <taxon>Strongyloidoidea</taxon>
        <taxon>Strongyloididae</taxon>
        <taxon>Parastrongyloides</taxon>
    </lineage>
</organism>
<keyword evidence="3" id="KW-1185">Reference proteome</keyword>
<reference evidence="4" key="1">
    <citation type="submission" date="2017-02" db="UniProtKB">
        <authorList>
            <consortium name="WormBaseParasite"/>
        </authorList>
    </citation>
    <scope>IDENTIFICATION</scope>
</reference>
<accession>A0A0N5A3D6</accession>
<proteinExistence type="predicted"/>